<accession>A0A1X7LIJ0</accession>
<evidence type="ECO:0000313" key="1">
    <source>
        <dbReference type="EMBL" id="SMG53082.1"/>
    </source>
</evidence>
<dbReference type="STRING" id="1028.SAMN05661096_04048"/>
<reference evidence="2" key="1">
    <citation type="submission" date="2017-04" db="EMBL/GenBank/DDBJ databases">
        <authorList>
            <person name="Varghese N."/>
            <person name="Submissions S."/>
        </authorList>
    </citation>
    <scope>NUCLEOTIDE SEQUENCE [LARGE SCALE GENOMIC DNA]</scope>
    <source>
        <strain evidence="2">DSM 4125</strain>
    </source>
</reference>
<proteinExistence type="predicted"/>
<dbReference type="Proteomes" id="UP000193804">
    <property type="component" value="Unassembled WGS sequence"/>
</dbReference>
<dbReference type="AlphaFoldDB" id="A0A1X7LIJ0"/>
<evidence type="ECO:0008006" key="3">
    <source>
        <dbReference type="Google" id="ProtNLM"/>
    </source>
</evidence>
<dbReference type="Gene3D" id="1.10.10.10">
    <property type="entry name" value="Winged helix-like DNA-binding domain superfamily/Winged helix DNA-binding domain"/>
    <property type="match status" value="1"/>
</dbReference>
<dbReference type="InterPro" id="IPR036388">
    <property type="entry name" value="WH-like_DNA-bd_sf"/>
</dbReference>
<keyword evidence="2" id="KW-1185">Reference proteome</keyword>
<gene>
    <name evidence="1" type="ORF">SAMN05661096_04048</name>
</gene>
<organism evidence="1 2">
    <name type="scientific">Marivirga sericea</name>
    <dbReference type="NCBI Taxonomy" id="1028"/>
    <lineage>
        <taxon>Bacteria</taxon>
        <taxon>Pseudomonadati</taxon>
        <taxon>Bacteroidota</taxon>
        <taxon>Cytophagia</taxon>
        <taxon>Cytophagales</taxon>
        <taxon>Marivirgaceae</taxon>
        <taxon>Marivirga</taxon>
    </lineage>
</organism>
<protein>
    <recommendedName>
        <fullName evidence="3">Winged helix DNA-binding domain-containing protein</fullName>
    </recommendedName>
</protein>
<name>A0A1X7LIJ0_9BACT</name>
<sequence>MCREGKLKKLNQAFENNLRLRIMFAFLVNNQLDYISLKVLQGFTDWSLGSHLKNLEKKNYIDLIRLLSIESSALVIRPLKWE</sequence>
<evidence type="ECO:0000313" key="2">
    <source>
        <dbReference type="Proteomes" id="UP000193804"/>
    </source>
</evidence>
<dbReference type="EMBL" id="FXAW01000013">
    <property type="protein sequence ID" value="SMG53082.1"/>
    <property type="molecule type" value="Genomic_DNA"/>
</dbReference>